<dbReference type="PANTHER" id="PTHR30294">
    <property type="entry name" value="MEMBRANE COMPONENT OF ABC TRANSPORTER YHHJ-RELATED"/>
    <property type="match status" value="1"/>
</dbReference>
<dbReference type="Proteomes" id="UP001221217">
    <property type="component" value="Unassembled WGS sequence"/>
</dbReference>
<feature type="transmembrane region" description="Helical" evidence="6">
    <location>
        <begin position="132"/>
        <end position="154"/>
    </location>
</feature>
<evidence type="ECO:0000256" key="5">
    <source>
        <dbReference type="ARBA" id="ARBA00023136"/>
    </source>
</evidence>
<sequence>MKARALGTITKRELRAFFVSPVAYIVMTIYLALTGWFFFSTFFLAGRADMRSFFSMMPILFSFTIPAITMRLFSEEYSTGSFEMLKTQPLTMADIVGGKFLASLLFILIMIVPTLAYAVSVGTVGELDWGPVFGGYIGAVLLAGAYSAIGIFASSLTRNQIVAFIISAAICVMLSLINQLTWMLPPALGNLLASLGTGYHFTNISRGIIDSRDLVYFASVIFLALYGSWLLNQEKK</sequence>
<keyword evidence="3 6" id="KW-0812">Transmembrane</keyword>
<evidence type="ECO:0000313" key="8">
    <source>
        <dbReference type="Proteomes" id="UP001221217"/>
    </source>
</evidence>
<evidence type="ECO:0000313" key="7">
    <source>
        <dbReference type="EMBL" id="MDC7225803.1"/>
    </source>
</evidence>
<keyword evidence="4 6" id="KW-1133">Transmembrane helix</keyword>
<evidence type="ECO:0000256" key="3">
    <source>
        <dbReference type="ARBA" id="ARBA00022692"/>
    </source>
</evidence>
<keyword evidence="2" id="KW-1003">Cell membrane</keyword>
<dbReference type="PANTHER" id="PTHR30294:SF29">
    <property type="entry name" value="MULTIDRUG ABC TRANSPORTER PERMEASE YBHS-RELATED"/>
    <property type="match status" value="1"/>
</dbReference>
<evidence type="ECO:0000256" key="1">
    <source>
        <dbReference type="ARBA" id="ARBA00004651"/>
    </source>
</evidence>
<evidence type="ECO:0000256" key="2">
    <source>
        <dbReference type="ARBA" id="ARBA00022475"/>
    </source>
</evidence>
<feature type="transmembrane region" description="Helical" evidence="6">
    <location>
        <begin position="21"/>
        <end position="46"/>
    </location>
</feature>
<feature type="transmembrane region" description="Helical" evidence="6">
    <location>
        <begin position="161"/>
        <end position="177"/>
    </location>
</feature>
<feature type="transmembrane region" description="Helical" evidence="6">
    <location>
        <begin position="214"/>
        <end position="231"/>
    </location>
</feature>
<dbReference type="GO" id="GO:0005886">
    <property type="term" value="C:plasma membrane"/>
    <property type="evidence" value="ECO:0007669"/>
    <property type="project" value="UniProtKB-SubCell"/>
</dbReference>
<dbReference type="InterPro" id="IPR051449">
    <property type="entry name" value="ABC-2_transporter_component"/>
</dbReference>
<dbReference type="EMBL" id="JAQQAL010000010">
    <property type="protein sequence ID" value="MDC7225803.1"/>
    <property type="molecule type" value="Genomic_DNA"/>
</dbReference>
<accession>A0AAJ1IDH3</accession>
<dbReference type="Pfam" id="PF12679">
    <property type="entry name" value="ABC2_membrane_2"/>
    <property type="match status" value="1"/>
</dbReference>
<keyword evidence="5 6" id="KW-0472">Membrane</keyword>
<reference evidence="7 8" key="1">
    <citation type="submission" date="2022-12" db="EMBL/GenBank/DDBJ databases">
        <title>Metagenome assembled genome from gulf of manar.</title>
        <authorList>
            <person name="Kohli P."/>
            <person name="Pk S."/>
            <person name="Venkata Ramana C."/>
            <person name="Sasikala C."/>
        </authorList>
    </citation>
    <scope>NUCLEOTIDE SEQUENCE [LARGE SCALE GENOMIC DNA]</scope>
    <source>
        <strain evidence="7">JB008</strain>
    </source>
</reference>
<organism evidence="7 8">
    <name type="scientific">Candidatus Thalassospirochaeta sargassi</name>
    <dbReference type="NCBI Taxonomy" id="3119039"/>
    <lineage>
        <taxon>Bacteria</taxon>
        <taxon>Pseudomonadati</taxon>
        <taxon>Spirochaetota</taxon>
        <taxon>Spirochaetia</taxon>
        <taxon>Spirochaetales</taxon>
        <taxon>Spirochaetaceae</taxon>
        <taxon>Candidatus Thalassospirochaeta</taxon>
    </lineage>
</organism>
<comment type="subcellular location">
    <subcellularLocation>
        <location evidence="1">Cell membrane</location>
        <topology evidence="1">Multi-pass membrane protein</topology>
    </subcellularLocation>
</comment>
<name>A0AAJ1IDH3_9SPIO</name>
<dbReference type="GO" id="GO:0140359">
    <property type="term" value="F:ABC-type transporter activity"/>
    <property type="evidence" value="ECO:0007669"/>
    <property type="project" value="InterPro"/>
</dbReference>
<evidence type="ECO:0000256" key="4">
    <source>
        <dbReference type="ARBA" id="ARBA00022989"/>
    </source>
</evidence>
<comment type="caution">
    <text evidence="7">The sequence shown here is derived from an EMBL/GenBank/DDBJ whole genome shotgun (WGS) entry which is preliminary data.</text>
</comment>
<gene>
    <name evidence="7" type="ORF">PQJ61_03445</name>
</gene>
<evidence type="ECO:0000256" key="6">
    <source>
        <dbReference type="SAM" id="Phobius"/>
    </source>
</evidence>
<dbReference type="AlphaFoldDB" id="A0AAJ1IDH3"/>
<feature type="transmembrane region" description="Helical" evidence="6">
    <location>
        <begin position="52"/>
        <end position="74"/>
    </location>
</feature>
<proteinExistence type="predicted"/>
<protein>
    <submittedName>
        <fullName evidence="7">ABC transporter permease subunit</fullName>
    </submittedName>
</protein>
<feature type="transmembrane region" description="Helical" evidence="6">
    <location>
        <begin position="95"/>
        <end position="120"/>
    </location>
</feature>